<sequence length="185" mass="21183">MSLLCHNDKEVNKGGNATINDDGFFEAMVDSRLPSKMICGFMGKEFDCLDILVPVIIDEEICFSFNIIDRTEIFKDHVVHVSDFYDVEHDSQDFGGEFGYKEGVGVDTYPRRALMSGADNFLNLLFRHDSNDTDYICNVFLQGFRLTNLGLIDRHDRNDCRFCSTTLGTSLTCLNIIFVYLWTKR</sequence>
<reference evidence="13 14" key="1">
    <citation type="submission" date="2017-03" db="EMBL/GenBank/DDBJ databases">
        <title>Genome of the blue death feigning beetle - Asbolus verrucosus.</title>
        <authorList>
            <person name="Rider S.D."/>
        </authorList>
    </citation>
    <scope>NUCLEOTIDE SEQUENCE [LARGE SCALE GENOMIC DNA]</scope>
    <source>
        <strain evidence="13">Butters</strain>
        <tissue evidence="13">Head and leg muscle</tissue>
    </source>
</reference>
<evidence type="ECO:0000256" key="12">
    <source>
        <dbReference type="RuleBase" id="RU000679"/>
    </source>
</evidence>
<protein>
    <submittedName>
        <fullName evidence="13">ASC domain containing protein</fullName>
    </submittedName>
</protein>
<dbReference type="GO" id="GO:0016020">
    <property type="term" value="C:membrane"/>
    <property type="evidence" value="ECO:0007669"/>
    <property type="project" value="UniProtKB-SubCell"/>
</dbReference>
<organism evidence="13 14">
    <name type="scientific">Asbolus verrucosus</name>
    <name type="common">Desert ironclad beetle</name>
    <dbReference type="NCBI Taxonomy" id="1661398"/>
    <lineage>
        <taxon>Eukaryota</taxon>
        <taxon>Metazoa</taxon>
        <taxon>Ecdysozoa</taxon>
        <taxon>Arthropoda</taxon>
        <taxon>Hexapoda</taxon>
        <taxon>Insecta</taxon>
        <taxon>Pterygota</taxon>
        <taxon>Neoptera</taxon>
        <taxon>Endopterygota</taxon>
        <taxon>Coleoptera</taxon>
        <taxon>Polyphaga</taxon>
        <taxon>Cucujiformia</taxon>
        <taxon>Tenebrionidae</taxon>
        <taxon>Pimeliinae</taxon>
        <taxon>Asbolus</taxon>
    </lineage>
</organism>
<dbReference type="EMBL" id="QDEB01029336">
    <property type="protein sequence ID" value="RZC40059.1"/>
    <property type="molecule type" value="Genomic_DNA"/>
</dbReference>
<evidence type="ECO:0000256" key="7">
    <source>
        <dbReference type="ARBA" id="ARBA00023053"/>
    </source>
</evidence>
<keyword evidence="10 12" id="KW-0739">Sodium transport</keyword>
<keyword evidence="9" id="KW-0472">Membrane</keyword>
<evidence type="ECO:0000256" key="1">
    <source>
        <dbReference type="ARBA" id="ARBA00004141"/>
    </source>
</evidence>
<dbReference type="Pfam" id="PF00858">
    <property type="entry name" value="ASC"/>
    <property type="match status" value="1"/>
</dbReference>
<evidence type="ECO:0000256" key="4">
    <source>
        <dbReference type="ARBA" id="ARBA00022461"/>
    </source>
</evidence>
<evidence type="ECO:0000256" key="9">
    <source>
        <dbReference type="ARBA" id="ARBA00023136"/>
    </source>
</evidence>
<name>A0A482W5M6_ASBVE</name>
<dbReference type="Proteomes" id="UP000292052">
    <property type="component" value="Unassembled WGS sequence"/>
</dbReference>
<keyword evidence="3 12" id="KW-0813">Transport</keyword>
<proteinExistence type="inferred from homology"/>
<evidence type="ECO:0000256" key="11">
    <source>
        <dbReference type="ARBA" id="ARBA00023303"/>
    </source>
</evidence>
<evidence type="ECO:0000256" key="5">
    <source>
        <dbReference type="ARBA" id="ARBA00022692"/>
    </source>
</evidence>
<comment type="subcellular location">
    <subcellularLocation>
        <location evidence="1">Membrane</location>
        <topology evidence="1">Multi-pass membrane protein</topology>
    </subcellularLocation>
</comment>
<dbReference type="InterPro" id="IPR001873">
    <property type="entry name" value="ENaC"/>
</dbReference>
<dbReference type="OrthoDB" id="6021021at2759"/>
<keyword evidence="5 12" id="KW-0812">Transmembrane</keyword>
<keyword evidence="14" id="KW-1185">Reference proteome</keyword>
<evidence type="ECO:0000313" key="14">
    <source>
        <dbReference type="Proteomes" id="UP000292052"/>
    </source>
</evidence>
<dbReference type="GO" id="GO:0005272">
    <property type="term" value="F:sodium channel activity"/>
    <property type="evidence" value="ECO:0007669"/>
    <property type="project" value="UniProtKB-KW"/>
</dbReference>
<keyword evidence="7" id="KW-0915">Sodium</keyword>
<evidence type="ECO:0000313" key="13">
    <source>
        <dbReference type="EMBL" id="RZC40059.1"/>
    </source>
</evidence>
<comment type="caution">
    <text evidence="13">The sequence shown here is derived from an EMBL/GenBank/DDBJ whole genome shotgun (WGS) entry which is preliminary data.</text>
</comment>
<evidence type="ECO:0000256" key="6">
    <source>
        <dbReference type="ARBA" id="ARBA00022989"/>
    </source>
</evidence>
<keyword evidence="6" id="KW-1133">Transmembrane helix</keyword>
<comment type="similarity">
    <text evidence="2 12">Belongs to the amiloride-sensitive sodium channel (TC 1.A.6) family.</text>
</comment>
<keyword evidence="11 12" id="KW-0407">Ion channel</keyword>
<keyword evidence="8 12" id="KW-0406">Ion transport</keyword>
<evidence type="ECO:0000256" key="2">
    <source>
        <dbReference type="ARBA" id="ARBA00007193"/>
    </source>
</evidence>
<evidence type="ECO:0000256" key="8">
    <source>
        <dbReference type="ARBA" id="ARBA00023065"/>
    </source>
</evidence>
<evidence type="ECO:0000256" key="3">
    <source>
        <dbReference type="ARBA" id="ARBA00022448"/>
    </source>
</evidence>
<gene>
    <name evidence="13" type="ORF">BDFB_009535</name>
</gene>
<dbReference type="AlphaFoldDB" id="A0A482W5M6"/>
<evidence type="ECO:0000256" key="10">
    <source>
        <dbReference type="ARBA" id="ARBA00023201"/>
    </source>
</evidence>
<keyword evidence="4 12" id="KW-0894">Sodium channel</keyword>
<accession>A0A482W5M6</accession>